<evidence type="ECO:0000256" key="15">
    <source>
        <dbReference type="RuleBase" id="RU004016"/>
    </source>
</evidence>
<evidence type="ECO:0000256" key="6">
    <source>
        <dbReference type="ARBA" id="ARBA00022670"/>
    </source>
</evidence>
<evidence type="ECO:0000256" key="7">
    <source>
        <dbReference type="ARBA" id="ARBA00022729"/>
    </source>
</evidence>
<dbReference type="GO" id="GO:0071555">
    <property type="term" value="P:cell wall organization"/>
    <property type="evidence" value="ECO:0007669"/>
    <property type="project" value="UniProtKB-KW"/>
</dbReference>
<dbReference type="InterPro" id="IPR001967">
    <property type="entry name" value="Peptidase_S11_N"/>
</dbReference>
<keyword evidence="9" id="KW-0133">Cell shape</keyword>
<dbReference type="AlphaFoldDB" id="A0A4U9RB20"/>
<dbReference type="SUPFAM" id="SSF69189">
    <property type="entry name" value="Penicillin-binding protein associated domain"/>
    <property type="match status" value="1"/>
</dbReference>
<feature type="active site" evidence="13">
    <location>
        <position position="132"/>
    </location>
</feature>
<dbReference type="InterPro" id="IPR012907">
    <property type="entry name" value="Peptidase_S11_C"/>
</dbReference>
<dbReference type="KEGG" id="hhw:NCTC503_01225"/>
<feature type="binding site" evidence="14">
    <location>
        <position position="237"/>
    </location>
    <ligand>
        <name>substrate</name>
    </ligand>
</feature>
<dbReference type="Proteomes" id="UP000308489">
    <property type="component" value="Chromosome 1"/>
</dbReference>
<evidence type="ECO:0000256" key="2">
    <source>
        <dbReference type="ARBA" id="ARBA00004752"/>
    </source>
</evidence>
<evidence type="ECO:0000256" key="13">
    <source>
        <dbReference type="PIRSR" id="PIRSR618044-1"/>
    </source>
</evidence>
<reference evidence="18 19" key="1">
    <citation type="submission" date="2019-05" db="EMBL/GenBank/DDBJ databases">
        <authorList>
            <consortium name="Pathogen Informatics"/>
        </authorList>
    </citation>
    <scope>NUCLEOTIDE SEQUENCE [LARGE SCALE GENOMIC DNA]</scope>
    <source>
        <strain evidence="18 19">NCTC503</strain>
    </source>
</reference>
<dbReference type="InterPro" id="IPR037167">
    <property type="entry name" value="Peptidase_S11_C_sf"/>
</dbReference>
<evidence type="ECO:0000256" key="12">
    <source>
        <dbReference type="ARBA" id="ARBA00034000"/>
    </source>
</evidence>
<dbReference type="InterPro" id="IPR012338">
    <property type="entry name" value="Beta-lactam/transpept-like"/>
</dbReference>
<dbReference type="GO" id="GO:0009252">
    <property type="term" value="P:peptidoglycan biosynthetic process"/>
    <property type="evidence" value="ECO:0007669"/>
    <property type="project" value="UniProtKB-UniPathway"/>
</dbReference>
<evidence type="ECO:0000256" key="8">
    <source>
        <dbReference type="ARBA" id="ARBA00022801"/>
    </source>
</evidence>
<accession>A0A4U9RB20</accession>
<dbReference type="OrthoDB" id="9791132at2"/>
<dbReference type="InterPro" id="IPR015956">
    <property type="entry name" value="Peniciliin-bd_prot_C_sf"/>
</dbReference>
<dbReference type="Gene3D" id="3.40.710.10">
    <property type="entry name" value="DD-peptidase/beta-lactamase superfamily"/>
    <property type="match status" value="1"/>
</dbReference>
<dbReference type="GO" id="GO:0009002">
    <property type="term" value="F:serine-type D-Ala-D-Ala carboxypeptidase activity"/>
    <property type="evidence" value="ECO:0007669"/>
    <property type="project" value="UniProtKB-EC"/>
</dbReference>
<evidence type="ECO:0000256" key="1">
    <source>
        <dbReference type="ARBA" id="ARBA00003217"/>
    </source>
</evidence>
<dbReference type="EMBL" id="LR590481">
    <property type="protein sequence ID" value="VTQ88346.1"/>
    <property type="molecule type" value="Genomic_DNA"/>
</dbReference>
<dbReference type="GO" id="GO:0008360">
    <property type="term" value="P:regulation of cell shape"/>
    <property type="evidence" value="ECO:0007669"/>
    <property type="project" value="UniProtKB-KW"/>
</dbReference>
<evidence type="ECO:0000259" key="17">
    <source>
        <dbReference type="SMART" id="SM00936"/>
    </source>
</evidence>
<dbReference type="Gene3D" id="2.60.410.10">
    <property type="entry name" value="D-Ala-D-Ala carboxypeptidase, C-terminal domain"/>
    <property type="match status" value="1"/>
</dbReference>
<feature type="domain" description="Peptidase S11 D-Ala-D-Ala carboxypeptidase A C-terminal" evidence="17">
    <location>
        <begin position="284"/>
        <end position="372"/>
    </location>
</feature>
<evidence type="ECO:0000256" key="14">
    <source>
        <dbReference type="PIRSR" id="PIRSR618044-2"/>
    </source>
</evidence>
<keyword evidence="11" id="KW-0961">Cell wall biogenesis/degradation</keyword>
<evidence type="ECO:0000256" key="11">
    <source>
        <dbReference type="ARBA" id="ARBA00023316"/>
    </source>
</evidence>
<keyword evidence="5 18" id="KW-0121">Carboxypeptidase</keyword>
<comment type="pathway">
    <text evidence="2">Cell wall biogenesis; peptidoglycan biosynthesis.</text>
</comment>
<dbReference type="PANTHER" id="PTHR21581:SF33">
    <property type="entry name" value="D-ALANYL-D-ALANINE CARBOXYPEPTIDASE DACB"/>
    <property type="match status" value="1"/>
</dbReference>
<keyword evidence="8 18" id="KW-0378">Hydrolase</keyword>
<dbReference type="PRINTS" id="PR00725">
    <property type="entry name" value="DADACBPTASE1"/>
</dbReference>
<comment type="similarity">
    <text evidence="3 15">Belongs to the peptidase S11 family.</text>
</comment>
<evidence type="ECO:0000256" key="9">
    <source>
        <dbReference type="ARBA" id="ARBA00022960"/>
    </source>
</evidence>
<protein>
    <recommendedName>
        <fullName evidence="4">serine-type D-Ala-D-Ala carboxypeptidase</fullName>
        <ecNumber evidence="4">3.4.16.4</ecNumber>
    </recommendedName>
</protein>
<dbReference type="Pfam" id="PF07943">
    <property type="entry name" value="PBP5_C"/>
    <property type="match status" value="1"/>
</dbReference>
<dbReference type="SMART" id="SM00936">
    <property type="entry name" value="PBP5_C"/>
    <property type="match status" value="1"/>
</dbReference>
<sequence length="384" mass="43295">MKGIKHRTYMFAMVFIINLTLNANVVNAMHTVNISTTKNDKISKNINVNARSAIAIDKDTGIVLYEKSAYDIISMASTTKIMTALVAIDHGELDKKITISKRAAKIKGSTVKYKEGEQITLKELLYGLMFKSGNDAAIAIAEGISGSVEEFLKLMNEEAIKLGTLNTHFESPHGLDSENHYTTSYDLALITAAAKKNQVFDKIVSSKEIKKDDENFTRDYNNINKLLYSIDDCTGVKTGYTGKAGKCLVSSFKANGREIIVVTLNCTPRWKESKKIYEYVKNNFNQVNVKRKGDTVGRIKDKKGKEIPIYIKEDICLPIKKGETYNYRVEIKPDNLIDSNINKDSILGTYKVFKENKEVYSVNIFNKESVQNEKTFLERLKDKI</sequence>
<organism evidence="18 19">
    <name type="scientific">Hathewaya histolytica</name>
    <name type="common">Clostridium histolyticum</name>
    <dbReference type="NCBI Taxonomy" id="1498"/>
    <lineage>
        <taxon>Bacteria</taxon>
        <taxon>Bacillati</taxon>
        <taxon>Bacillota</taxon>
        <taxon>Clostridia</taxon>
        <taxon>Eubacteriales</taxon>
        <taxon>Clostridiaceae</taxon>
        <taxon>Hathewaya</taxon>
    </lineage>
</organism>
<comment type="function">
    <text evidence="1">Removes C-terminal D-alanyl residues from sugar-peptide cell wall precursors.</text>
</comment>
<dbReference type="SUPFAM" id="SSF56601">
    <property type="entry name" value="beta-lactamase/transpeptidase-like"/>
    <property type="match status" value="1"/>
</dbReference>
<proteinExistence type="inferred from homology"/>
<evidence type="ECO:0000256" key="16">
    <source>
        <dbReference type="SAM" id="SignalP"/>
    </source>
</evidence>
<dbReference type="EC" id="3.4.16.4" evidence="4"/>
<dbReference type="PANTHER" id="PTHR21581">
    <property type="entry name" value="D-ALANYL-D-ALANINE CARBOXYPEPTIDASE"/>
    <property type="match status" value="1"/>
</dbReference>
<evidence type="ECO:0000256" key="3">
    <source>
        <dbReference type="ARBA" id="ARBA00007164"/>
    </source>
</evidence>
<feature type="signal peptide" evidence="16">
    <location>
        <begin position="1"/>
        <end position="23"/>
    </location>
</feature>
<comment type="catalytic activity">
    <reaction evidence="12">
        <text>Preferential cleavage: (Ac)2-L-Lys-D-Ala-|-D-Ala. Also transpeptidation of peptidyl-alanyl moieties that are N-acyl substituents of D-alanine.</text>
        <dbReference type="EC" id="3.4.16.4"/>
    </reaction>
</comment>
<keyword evidence="19" id="KW-1185">Reference proteome</keyword>
<keyword evidence="7 16" id="KW-0732">Signal</keyword>
<gene>
    <name evidence="18" type="primary">dacB_2</name>
    <name evidence="18" type="ORF">NCTC503_01225</name>
</gene>
<dbReference type="Pfam" id="PF00768">
    <property type="entry name" value="Peptidase_S11"/>
    <property type="match status" value="1"/>
</dbReference>
<evidence type="ECO:0000256" key="5">
    <source>
        <dbReference type="ARBA" id="ARBA00022645"/>
    </source>
</evidence>
<keyword evidence="6" id="KW-0645">Protease</keyword>
<evidence type="ECO:0000313" key="19">
    <source>
        <dbReference type="Proteomes" id="UP000308489"/>
    </source>
</evidence>
<dbReference type="GO" id="GO:0006508">
    <property type="term" value="P:proteolysis"/>
    <property type="evidence" value="ECO:0007669"/>
    <property type="project" value="UniProtKB-KW"/>
</dbReference>
<keyword evidence="10" id="KW-0573">Peptidoglycan synthesis</keyword>
<evidence type="ECO:0000256" key="10">
    <source>
        <dbReference type="ARBA" id="ARBA00022984"/>
    </source>
</evidence>
<evidence type="ECO:0000313" key="18">
    <source>
        <dbReference type="EMBL" id="VTQ88346.1"/>
    </source>
</evidence>
<feature type="active site" description="Acyl-ester intermediate" evidence="13">
    <location>
        <position position="77"/>
    </location>
</feature>
<feature type="chain" id="PRO_5039465259" description="serine-type D-Ala-D-Ala carboxypeptidase" evidence="16">
    <location>
        <begin position="24"/>
        <end position="384"/>
    </location>
</feature>
<dbReference type="UniPathway" id="UPA00219"/>
<name>A0A4U9RB20_HATHI</name>
<evidence type="ECO:0000256" key="4">
    <source>
        <dbReference type="ARBA" id="ARBA00012448"/>
    </source>
</evidence>
<feature type="active site" description="Proton acceptor" evidence="13">
    <location>
        <position position="80"/>
    </location>
</feature>
<dbReference type="InterPro" id="IPR018044">
    <property type="entry name" value="Peptidase_S11"/>
</dbReference>